<gene>
    <name evidence="1" type="ORF">PX52LOC_05308</name>
</gene>
<protein>
    <submittedName>
        <fullName evidence="1">Uncharacterized protein</fullName>
    </submittedName>
</protein>
<evidence type="ECO:0000313" key="2">
    <source>
        <dbReference type="Proteomes" id="UP000324974"/>
    </source>
</evidence>
<dbReference type="AlphaFoldDB" id="A0A5C1AFT1"/>
<accession>A0A5C1AFT1</accession>
<organism evidence="1 2">
    <name type="scientific">Limnoglobus roseus</name>
    <dbReference type="NCBI Taxonomy" id="2598579"/>
    <lineage>
        <taxon>Bacteria</taxon>
        <taxon>Pseudomonadati</taxon>
        <taxon>Planctomycetota</taxon>
        <taxon>Planctomycetia</taxon>
        <taxon>Gemmatales</taxon>
        <taxon>Gemmataceae</taxon>
        <taxon>Limnoglobus</taxon>
    </lineage>
</organism>
<dbReference type="EMBL" id="CP042425">
    <property type="protein sequence ID" value="QEL18289.1"/>
    <property type="molecule type" value="Genomic_DNA"/>
</dbReference>
<dbReference type="Proteomes" id="UP000324974">
    <property type="component" value="Chromosome"/>
</dbReference>
<dbReference type="RefSeq" id="WP_149112811.1">
    <property type="nucleotide sequence ID" value="NZ_CP042425.1"/>
</dbReference>
<keyword evidence="2" id="KW-1185">Reference proteome</keyword>
<evidence type="ECO:0000313" key="1">
    <source>
        <dbReference type="EMBL" id="QEL18289.1"/>
    </source>
</evidence>
<reference evidence="2" key="1">
    <citation type="submission" date="2019-08" db="EMBL/GenBank/DDBJ databases">
        <title>Limnoglobus roseus gen. nov., sp. nov., a novel freshwater planctomycete with a giant genome from the family Gemmataceae.</title>
        <authorList>
            <person name="Kulichevskaya I.S."/>
            <person name="Naumoff D.G."/>
            <person name="Miroshnikov K."/>
            <person name="Ivanova A."/>
            <person name="Philippov D.A."/>
            <person name="Hakobyan A."/>
            <person name="Rijpstra I.C."/>
            <person name="Sinninghe Damste J.S."/>
            <person name="Liesack W."/>
            <person name="Dedysh S.N."/>
        </authorList>
    </citation>
    <scope>NUCLEOTIDE SEQUENCE [LARGE SCALE GENOMIC DNA]</scope>
    <source>
        <strain evidence="2">PX52</strain>
    </source>
</reference>
<dbReference type="OrthoDB" id="8480736at2"/>
<name>A0A5C1AFT1_9BACT</name>
<sequence>MSLYTKAGRPLQVVGDAVFTAPGKYVGQRVETKVFGPNGRYVGTVVGNRLVFRLIESAHIGPSSSVEPIPAQTIPDVTAAIMWGDEPSLPD</sequence>
<dbReference type="KEGG" id="lrs:PX52LOC_05308"/>
<proteinExistence type="predicted"/>